<comment type="caution">
    <text evidence="1">The sequence shown here is derived from an EMBL/GenBank/DDBJ whole genome shotgun (WGS) entry which is preliminary data.</text>
</comment>
<dbReference type="AlphaFoldDB" id="A0AA41YUF7"/>
<organism evidence="1 2">
    <name type="scientific">Lichenifustis flavocetrariae</name>
    <dbReference type="NCBI Taxonomy" id="2949735"/>
    <lineage>
        <taxon>Bacteria</taxon>
        <taxon>Pseudomonadati</taxon>
        <taxon>Pseudomonadota</taxon>
        <taxon>Alphaproteobacteria</taxon>
        <taxon>Hyphomicrobiales</taxon>
        <taxon>Lichenihabitantaceae</taxon>
        <taxon>Lichenifustis</taxon>
    </lineage>
</organism>
<proteinExistence type="predicted"/>
<evidence type="ECO:0000313" key="1">
    <source>
        <dbReference type="EMBL" id="MCW6507078.1"/>
    </source>
</evidence>
<sequence length="94" mass="10730">MTVTKPPVQAVPEDEFQKMWDADDRERLLTAYGLLWLVHGDFHADTNAKLASEARRRLMTLFPYDDRERAIALGKARAIRMGIDVQAWMGKAGQ</sequence>
<gene>
    <name evidence="1" type="ORF">M8523_03480</name>
</gene>
<dbReference type="Proteomes" id="UP001165667">
    <property type="component" value="Unassembled WGS sequence"/>
</dbReference>
<evidence type="ECO:0000313" key="2">
    <source>
        <dbReference type="Proteomes" id="UP001165667"/>
    </source>
</evidence>
<dbReference type="EMBL" id="JAMOIM010000002">
    <property type="protein sequence ID" value="MCW6507078.1"/>
    <property type="molecule type" value="Genomic_DNA"/>
</dbReference>
<accession>A0AA41YUF7</accession>
<name>A0AA41YUF7_9HYPH</name>
<protein>
    <submittedName>
        <fullName evidence="1">Uncharacterized protein</fullName>
    </submittedName>
</protein>
<dbReference type="RefSeq" id="WP_282583450.1">
    <property type="nucleotide sequence ID" value="NZ_JAMOIM010000002.1"/>
</dbReference>
<reference evidence="1" key="1">
    <citation type="submission" date="2022-05" db="EMBL/GenBank/DDBJ databases">
        <authorList>
            <person name="Pankratov T."/>
        </authorList>
    </citation>
    <scope>NUCLEOTIDE SEQUENCE</scope>
    <source>
        <strain evidence="1">BP6-180914</strain>
    </source>
</reference>
<keyword evidence="2" id="KW-1185">Reference proteome</keyword>